<organism evidence="6 7">
    <name type="scientific">Rhodovarius crocodyli</name>
    <dbReference type="NCBI Taxonomy" id="1979269"/>
    <lineage>
        <taxon>Bacteria</taxon>
        <taxon>Pseudomonadati</taxon>
        <taxon>Pseudomonadota</taxon>
        <taxon>Alphaproteobacteria</taxon>
        <taxon>Acetobacterales</taxon>
        <taxon>Roseomonadaceae</taxon>
        <taxon>Rhodovarius</taxon>
    </lineage>
</organism>
<dbReference type="GO" id="GO:0016810">
    <property type="term" value="F:hydrolase activity, acting on carbon-nitrogen (but not peptide) bonds"/>
    <property type="evidence" value="ECO:0007669"/>
    <property type="project" value="InterPro"/>
</dbReference>
<sequence>MSRVLAVTVNVHGLGPEAAVEPPSALFGRFAHGKYAYHRGLARLMDIFKALEIKATFFWPSYELAQAPALFDRCVAEGHEIAAHGRAFEDHMSLPPAEEKALLEEMHAALTARAGRAPVGFRAPTGTLSAATIPTLQRLGYRYEASAVDDDAPYDLTPDGGPGMMALPFSEGLCDATHFRRRLTQSRAEAFLVEELDALLPAAGYACLTLHPRADIGLAREARLPVLLRLLDRARDVHGARFVTCAELAAQGAPA</sequence>
<keyword evidence="7" id="KW-1185">Reference proteome</keyword>
<reference evidence="6 7" key="1">
    <citation type="submission" date="2019-01" db="EMBL/GenBank/DDBJ databases">
        <authorList>
            <person name="Chen W.-M."/>
        </authorList>
    </citation>
    <scope>NUCLEOTIDE SEQUENCE [LARGE SCALE GENOMIC DNA]</scope>
    <source>
        <strain evidence="6 7">CCP-6</strain>
    </source>
</reference>
<dbReference type="InterPro" id="IPR002509">
    <property type="entry name" value="NODB_dom"/>
</dbReference>
<proteinExistence type="inferred from homology"/>
<dbReference type="PROSITE" id="PS51677">
    <property type="entry name" value="NODB"/>
    <property type="match status" value="1"/>
</dbReference>
<evidence type="ECO:0000256" key="1">
    <source>
        <dbReference type="ARBA" id="ARBA00003236"/>
    </source>
</evidence>
<dbReference type="Gene3D" id="3.20.20.370">
    <property type="entry name" value="Glycoside hydrolase/deacetylase"/>
    <property type="match status" value="1"/>
</dbReference>
<dbReference type="PANTHER" id="PTHR47561:SF1">
    <property type="entry name" value="POLYSACCHARIDE DEACETYLASE FAMILY PROTEIN (AFU_ORTHOLOGUE AFUA_6G05030)"/>
    <property type="match status" value="1"/>
</dbReference>
<evidence type="ECO:0000259" key="5">
    <source>
        <dbReference type="PROSITE" id="PS51677"/>
    </source>
</evidence>
<evidence type="ECO:0000313" key="6">
    <source>
        <dbReference type="EMBL" id="RVT98911.1"/>
    </source>
</evidence>
<feature type="domain" description="NodB homology" evidence="5">
    <location>
        <begin position="24"/>
        <end position="243"/>
    </location>
</feature>
<evidence type="ECO:0000313" key="7">
    <source>
        <dbReference type="Proteomes" id="UP000282957"/>
    </source>
</evidence>
<dbReference type="EMBL" id="SACL01000001">
    <property type="protein sequence ID" value="RVT98911.1"/>
    <property type="molecule type" value="Genomic_DNA"/>
</dbReference>
<dbReference type="PANTHER" id="PTHR47561">
    <property type="entry name" value="POLYSACCHARIDE DEACETYLASE FAMILY PROTEIN (AFU_ORTHOLOGUE AFUA_6G05030)"/>
    <property type="match status" value="1"/>
</dbReference>
<comment type="function">
    <text evidence="1">Is involved in generating a small heat-stable compound (Nod), an acylated oligomer of N-acetylglucosamine, that stimulates mitosis in various plant protoplasts.</text>
</comment>
<evidence type="ECO:0000256" key="4">
    <source>
        <dbReference type="ARBA" id="ARBA00032976"/>
    </source>
</evidence>
<comment type="similarity">
    <text evidence="2">Belongs to the polysaccharide deacetylase family.</text>
</comment>
<dbReference type="GO" id="GO:0005975">
    <property type="term" value="P:carbohydrate metabolic process"/>
    <property type="evidence" value="ECO:0007669"/>
    <property type="project" value="InterPro"/>
</dbReference>
<comment type="caution">
    <text evidence="6">The sequence shown here is derived from an EMBL/GenBank/DDBJ whole genome shotgun (WGS) entry which is preliminary data.</text>
</comment>
<name>A0A437MMP7_9PROT</name>
<evidence type="ECO:0000256" key="3">
    <source>
        <dbReference type="ARBA" id="ARBA00020071"/>
    </source>
</evidence>
<dbReference type="SUPFAM" id="SSF88713">
    <property type="entry name" value="Glycoside hydrolase/deacetylase"/>
    <property type="match status" value="1"/>
</dbReference>
<accession>A0A437MMP7</accession>
<dbReference type="Proteomes" id="UP000282957">
    <property type="component" value="Unassembled WGS sequence"/>
</dbReference>
<dbReference type="InterPro" id="IPR011330">
    <property type="entry name" value="Glyco_hydro/deAcase_b/a-brl"/>
</dbReference>
<dbReference type="Pfam" id="PF01522">
    <property type="entry name" value="Polysacc_deac_1"/>
    <property type="match status" value="1"/>
</dbReference>
<gene>
    <name evidence="6" type="ORF">EOD42_02020</name>
</gene>
<dbReference type="AlphaFoldDB" id="A0A437MMP7"/>
<dbReference type="OrthoDB" id="9784220at2"/>
<dbReference type="RefSeq" id="WP_127785418.1">
    <property type="nucleotide sequence ID" value="NZ_SACL01000001.1"/>
</dbReference>
<protein>
    <recommendedName>
        <fullName evidence="3">Chitooligosaccharide deacetylase</fullName>
    </recommendedName>
    <alternativeName>
        <fullName evidence="4">Nodulation protein B</fullName>
    </alternativeName>
</protein>
<evidence type="ECO:0000256" key="2">
    <source>
        <dbReference type="ARBA" id="ARBA00010973"/>
    </source>
</evidence>